<sequence>MPLGLVTICGYSKWRAFEFEPSFFSPPITCEFSYVYMGWPILSLDTAIYHSLFTLTTIRRLFENDAYIILEKIWRNYVTHSRTTAHDVYICSFRLLYIFCFLSVFFFTYPFYPQ</sequence>
<reference evidence="2" key="1">
    <citation type="submission" date="2016-01" db="EMBL/GenBank/DDBJ databases">
        <title>Reference transcriptome for the parasite Schistocephalus solidus: insights into the molecular evolution of parasitism.</title>
        <authorList>
            <person name="Hebert F.O."/>
            <person name="Grambauer S."/>
            <person name="Barber I."/>
            <person name="Landry C.R."/>
            <person name="Aubin-Horth N."/>
        </authorList>
    </citation>
    <scope>NUCLEOTIDE SEQUENCE</scope>
</reference>
<keyword evidence="1" id="KW-0472">Membrane</keyword>
<dbReference type="EMBL" id="GEEE01014122">
    <property type="protein sequence ID" value="JAP49103.1"/>
    <property type="molecule type" value="Transcribed_RNA"/>
</dbReference>
<organism evidence="2">
    <name type="scientific">Schistocephalus solidus</name>
    <name type="common">Tapeworm</name>
    <dbReference type="NCBI Taxonomy" id="70667"/>
    <lineage>
        <taxon>Eukaryota</taxon>
        <taxon>Metazoa</taxon>
        <taxon>Spiralia</taxon>
        <taxon>Lophotrochozoa</taxon>
        <taxon>Platyhelminthes</taxon>
        <taxon>Cestoda</taxon>
        <taxon>Eucestoda</taxon>
        <taxon>Diphyllobothriidea</taxon>
        <taxon>Diphyllobothriidae</taxon>
        <taxon>Schistocephalus</taxon>
    </lineage>
</organism>
<name>A0A0X3PBL1_SCHSO</name>
<proteinExistence type="predicted"/>
<keyword evidence="1" id="KW-1133">Transmembrane helix</keyword>
<evidence type="ECO:0000313" key="2">
    <source>
        <dbReference type="EMBL" id="JAP49103.1"/>
    </source>
</evidence>
<dbReference type="AlphaFoldDB" id="A0A0X3PBL1"/>
<feature type="transmembrane region" description="Helical" evidence="1">
    <location>
        <begin position="95"/>
        <end position="112"/>
    </location>
</feature>
<evidence type="ECO:0000256" key="1">
    <source>
        <dbReference type="SAM" id="Phobius"/>
    </source>
</evidence>
<protein>
    <submittedName>
        <fullName evidence="2">Uncharacterized protein</fullName>
    </submittedName>
</protein>
<gene>
    <name evidence="2" type="ORF">TR125982</name>
</gene>
<accession>A0A0X3PBL1</accession>
<keyword evidence="1" id="KW-0812">Transmembrane</keyword>